<keyword evidence="6" id="KW-1185">Reference proteome</keyword>
<dbReference type="InterPro" id="IPR036129">
    <property type="entry name" value="Glycerate_kinase_sf"/>
</dbReference>
<name>A0ABV3ME19_9ENTE</name>
<keyword evidence="3 4" id="KW-0418">Kinase</keyword>
<gene>
    <name evidence="5" type="ORF">AB1I55_11305</name>
</gene>
<reference evidence="5 6" key="1">
    <citation type="submission" date="2024-05" db="EMBL/GenBank/DDBJ databases">
        <title>Human gut microbiome strain richness.</title>
        <authorList>
            <person name="Chen-Liaw A."/>
        </authorList>
    </citation>
    <scope>NUCLEOTIDE SEQUENCE [LARGE SCALE GENOMIC DNA]</scope>
    <source>
        <strain evidence="5 6">J1100102st1_G3_J1100102_180507</strain>
    </source>
</reference>
<dbReference type="InterPro" id="IPR018197">
    <property type="entry name" value="Glycerate_kinase_RE-like"/>
</dbReference>
<dbReference type="PANTHER" id="PTHR21599:SF0">
    <property type="entry name" value="GLYCERATE KINASE"/>
    <property type="match status" value="1"/>
</dbReference>
<evidence type="ECO:0000256" key="4">
    <source>
        <dbReference type="PIRNR" id="PIRNR006078"/>
    </source>
</evidence>
<proteinExistence type="inferred from homology"/>
<evidence type="ECO:0000313" key="5">
    <source>
        <dbReference type="EMBL" id="MEW3466679.1"/>
    </source>
</evidence>
<dbReference type="Gene3D" id="3.40.50.10350">
    <property type="entry name" value="Glycerate kinase, domain 1"/>
    <property type="match status" value="1"/>
</dbReference>
<accession>A0ABV3ME19</accession>
<dbReference type="PIRSF" id="PIRSF006078">
    <property type="entry name" value="GlxK"/>
    <property type="match status" value="1"/>
</dbReference>
<organism evidence="5 6">
    <name type="scientific">Enterococcus entomosocium</name>
    <dbReference type="NCBI Taxonomy" id="3034352"/>
    <lineage>
        <taxon>Bacteria</taxon>
        <taxon>Bacillati</taxon>
        <taxon>Bacillota</taxon>
        <taxon>Bacilli</taxon>
        <taxon>Lactobacillales</taxon>
        <taxon>Enterococcaceae</taxon>
        <taxon>Enterococcus</taxon>
    </lineage>
</organism>
<dbReference type="RefSeq" id="WP_196044001.1">
    <property type="nucleotide sequence ID" value="NZ_JBFDTA010000003.1"/>
</dbReference>
<evidence type="ECO:0000256" key="2">
    <source>
        <dbReference type="ARBA" id="ARBA00022679"/>
    </source>
</evidence>
<protein>
    <submittedName>
        <fullName evidence="5">Glycerate kinase</fullName>
        <ecNumber evidence="5">2.7.1.31</ecNumber>
    </submittedName>
</protein>
<evidence type="ECO:0000256" key="1">
    <source>
        <dbReference type="ARBA" id="ARBA00006284"/>
    </source>
</evidence>
<dbReference type="Pfam" id="PF02595">
    <property type="entry name" value="Gly_kinase"/>
    <property type="match status" value="1"/>
</dbReference>
<evidence type="ECO:0000256" key="3">
    <source>
        <dbReference type="ARBA" id="ARBA00022777"/>
    </source>
</evidence>
<evidence type="ECO:0000313" key="6">
    <source>
        <dbReference type="Proteomes" id="UP001554047"/>
    </source>
</evidence>
<dbReference type="GO" id="GO:0008887">
    <property type="term" value="F:glycerate kinase activity"/>
    <property type="evidence" value="ECO:0007669"/>
    <property type="project" value="UniProtKB-EC"/>
</dbReference>
<dbReference type="InterPro" id="IPR004381">
    <property type="entry name" value="Glycerate_kinase"/>
</dbReference>
<dbReference type="InterPro" id="IPR018193">
    <property type="entry name" value="Glyc_kinase_flavodox-like_fold"/>
</dbReference>
<dbReference type="EC" id="2.7.1.31" evidence="5"/>
<dbReference type="SUPFAM" id="SSF110738">
    <property type="entry name" value="Glycerate kinase I"/>
    <property type="match status" value="1"/>
</dbReference>
<dbReference type="Proteomes" id="UP001554047">
    <property type="component" value="Unassembled WGS sequence"/>
</dbReference>
<sequence length="388" mass="40682">MMKIVAAIDSFKGSATSAELNQAVLSGFSDQWEKCSIPIADGGEGSMAAVFAAFGGNYETVPVTDPLGGKLQARMLVTKIKEEKIALIESAEVIGLQLVEPSDETSRNSSSFGLGQMVLAACRQGVKKIYLTLGGSGTSDGGVGFLLALGATIQRNERMENNPLLQAESLELSQLNPLLAQIDLFALADVTNPYSGEQGFASVFGSQKGATKETIQQLDQQAKRLAEHIKRTTGIDLEVPGSGAAGGLGGGVYLAGGQLVPGFSTIASLIGFEEKIKGADLLITGEGRIDGQTARGKVPYGVALLAQKRQLPIVAICGSRTERLGELSQLLPTVFSIQQGPVSLAEAMEKKRTLINAQQTAQAIAGLVEQWQKKTGSVPSEGTDFPTK</sequence>
<dbReference type="Gene3D" id="3.90.1510.10">
    <property type="entry name" value="Glycerate kinase, domain 2"/>
    <property type="match status" value="1"/>
</dbReference>
<dbReference type="EMBL" id="JBFDTB010000018">
    <property type="protein sequence ID" value="MEW3466679.1"/>
    <property type="molecule type" value="Genomic_DNA"/>
</dbReference>
<dbReference type="PANTHER" id="PTHR21599">
    <property type="entry name" value="GLYCERATE KINASE"/>
    <property type="match status" value="1"/>
</dbReference>
<keyword evidence="2 4" id="KW-0808">Transferase</keyword>
<dbReference type="NCBIfam" id="TIGR00045">
    <property type="entry name" value="glycerate kinase"/>
    <property type="match status" value="1"/>
</dbReference>
<comment type="similarity">
    <text evidence="1 4">Belongs to the glycerate kinase type-1 family.</text>
</comment>
<comment type="caution">
    <text evidence="5">The sequence shown here is derived from an EMBL/GenBank/DDBJ whole genome shotgun (WGS) entry which is preliminary data.</text>
</comment>